<evidence type="ECO:0000256" key="4">
    <source>
        <dbReference type="ARBA" id="ARBA00023002"/>
    </source>
</evidence>
<dbReference type="Pfam" id="PF02668">
    <property type="entry name" value="TauD"/>
    <property type="match status" value="1"/>
</dbReference>
<dbReference type="PANTHER" id="PTHR43779">
    <property type="entry name" value="DIOXYGENASE RV0097-RELATED"/>
    <property type="match status" value="1"/>
</dbReference>
<dbReference type="Proteomes" id="UP000031057">
    <property type="component" value="Unassembled WGS sequence"/>
</dbReference>
<evidence type="ECO:0000313" key="8">
    <source>
        <dbReference type="Proteomes" id="UP000031057"/>
    </source>
</evidence>
<evidence type="ECO:0000313" key="7">
    <source>
        <dbReference type="EMBL" id="KHK92924.1"/>
    </source>
</evidence>
<gene>
    <name evidence="7" type="ORF">LK12_00565</name>
</gene>
<proteinExistence type="inferred from homology"/>
<dbReference type="InterPro" id="IPR051178">
    <property type="entry name" value="TfdA_dioxygenase"/>
</dbReference>
<dbReference type="RefSeq" id="WP_039278101.1">
    <property type="nucleotide sequence ID" value="NZ_JTDI01000001.1"/>
</dbReference>
<accession>A0A0B1ZTW4</accession>
<reference evidence="7 8" key="1">
    <citation type="submission" date="2014-10" db="EMBL/GenBank/DDBJ databases">
        <title>Genome sequence of Novosphingobium malaysiense MUSC 273(T).</title>
        <authorList>
            <person name="Lee L.-H."/>
        </authorList>
    </citation>
    <scope>NUCLEOTIDE SEQUENCE [LARGE SCALE GENOMIC DNA]</scope>
    <source>
        <strain evidence="7 8">MUSC 273</strain>
    </source>
</reference>
<dbReference type="InterPro" id="IPR003819">
    <property type="entry name" value="TauD/TfdA-like"/>
</dbReference>
<evidence type="ECO:0000256" key="3">
    <source>
        <dbReference type="ARBA" id="ARBA00022964"/>
    </source>
</evidence>
<keyword evidence="2" id="KW-0479">Metal-binding</keyword>
<sequence length="275" mass="30778">MADTKLDYRNIKPLIGAEVLTPKDALLTGEYAQQIRDLLEQRGVLVFPQIHLTDEEQMAFTSTMGTIGHERTGEELTTISLDPAKSSAVEYLKGSIYWHLDGTMQDMPIYASLLGAKVMPPEGGCTEFANTYAAYDALADEEKQSLEGLTVMHSAWNSLLYYDPEPSSEKLEMFMNSGEAELPLVWTHKSGRKSLVLGCTARHVVGMDYRESAKLLNRLREFATSEPFHYAHNWTVGDLVMWDNTGTLHRAVPYDPSSVRELRRTKLDGEEAIAA</sequence>
<dbReference type="EMBL" id="JTDI01000001">
    <property type="protein sequence ID" value="KHK92924.1"/>
    <property type="molecule type" value="Genomic_DNA"/>
</dbReference>
<keyword evidence="4" id="KW-0560">Oxidoreductase</keyword>
<dbReference type="AlphaFoldDB" id="A0A0B1ZTW4"/>
<keyword evidence="3 7" id="KW-0223">Dioxygenase</keyword>
<organism evidence="7 8">
    <name type="scientific">Novosphingobium malaysiense</name>
    <dbReference type="NCBI Taxonomy" id="1348853"/>
    <lineage>
        <taxon>Bacteria</taxon>
        <taxon>Pseudomonadati</taxon>
        <taxon>Pseudomonadota</taxon>
        <taxon>Alphaproteobacteria</taxon>
        <taxon>Sphingomonadales</taxon>
        <taxon>Sphingomonadaceae</taxon>
        <taxon>Novosphingobium</taxon>
    </lineage>
</organism>
<comment type="similarity">
    <text evidence="1">Belongs to the TfdA dioxygenase family.</text>
</comment>
<dbReference type="GO" id="GO:0016706">
    <property type="term" value="F:2-oxoglutarate-dependent dioxygenase activity"/>
    <property type="evidence" value="ECO:0007669"/>
    <property type="project" value="UniProtKB-ARBA"/>
</dbReference>
<evidence type="ECO:0000256" key="2">
    <source>
        <dbReference type="ARBA" id="ARBA00022723"/>
    </source>
</evidence>
<comment type="caution">
    <text evidence="7">The sequence shown here is derived from an EMBL/GenBank/DDBJ whole genome shotgun (WGS) entry which is preliminary data.</text>
</comment>
<evidence type="ECO:0000259" key="6">
    <source>
        <dbReference type="Pfam" id="PF02668"/>
    </source>
</evidence>
<keyword evidence="8" id="KW-1185">Reference proteome</keyword>
<dbReference type="Gene3D" id="3.60.130.10">
    <property type="entry name" value="Clavaminate synthase-like"/>
    <property type="match status" value="1"/>
</dbReference>
<dbReference type="PANTHER" id="PTHR43779:SF3">
    <property type="entry name" value="(3R)-3-[(CARBOXYMETHYL)AMINO]FATTY ACID OXYGENASE_DECARBOXYLASE"/>
    <property type="match status" value="1"/>
</dbReference>
<name>A0A0B1ZTW4_9SPHN</name>
<dbReference type="STRING" id="1348853.LK12_00565"/>
<dbReference type="GO" id="GO:0046872">
    <property type="term" value="F:metal ion binding"/>
    <property type="evidence" value="ECO:0007669"/>
    <property type="project" value="UniProtKB-KW"/>
</dbReference>
<keyword evidence="5" id="KW-0408">Iron</keyword>
<dbReference type="OrthoDB" id="7209371at2"/>
<feature type="domain" description="TauD/TfdA-like" evidence="6">
    <location>
        <begin position="8"/>
        <end position="265"/>
    </location>
</feature>
<evidence type="ECO:0000256" key="5">
    <source>
        <dbReference type="ARBA" id="ARBA00023004"/>
    </source>
</evidence>
<evidence type="ECO:0000256" key="1">
    <source>
        <dbReference type="ARBA" id="ARBA00005896"/>
    </source>
</evidence>
<dbReference type="InterPro" id="IPR042098">
    <property type="entry name" value="TauD-like_sf"/>
</dbReference>
<protein>
    <submittedName>
        <fullName evidence="7">Dioxygenase</fullName>
    </submittedName>
</protein>
<dbReference type="SUPFAM" id="SSF51197">
    <property type="entry name" value="Clavaminate synthase-like"/>
    <property type="match status" value="1"/>
</dbReference>